<reference evidence="1" key="1">
    <citation type="submission" date="2019-10" db="EMBL/GenBank/DDBJ databases">
        <authorList>
            <consortium name="DOE Joint Genome Institute"/>
            <person name="Kuo A."/>
            <person name="Miyauchi S."/>
            <person name="Kiss E."/>
            <person name="Drula E."/>
            <person name="Kohler A."/>
            <person name="Sanchez-Garcia M."/>
            <person name="Andreopoulos B."/>
            <person name="Barry K.W."/>
            <person name="Bonito G."/>
            <person name="Buee M."/>
            <person name="Carver A."/>
            <person name="Chen C."/>
            <person name="Cichocki N."/>
            <person name="Clum A."/>
            <person name="Culley D."/>
            <person name="Crous P.W."/>
            <person name="Fauchery L."/>
            <person name="Girlanda M."/>
            <person name="Hayes R."/>
            <person name="Keri Z."/>
            <person name="LaButti K."/>
            <person name="Lipzen A."/>
            <person name="Lombard V."/>
            <person name="Magnuson J."/>
            <person name="Maillard F."/>
            <person name="Morin E."/>
            <person name="Murat C."/>
            <person name="Nolan M."/>
            <person name="Ohm R."/>
            <person name="Pangilinan J."/>
            <person name="Pereira M."/>
            <person name="Perotto S."/>
            <person name="Peter M."/>
            <person name="Riley R."/>
            <person name="Sitrit Y."/>
            <person name="Stielow B."/>
            <person name="Szollosi G."/>
            <person name="Zifcakova L."/>
            <person name="Stursova M."/>
            <person name="Spatafora J.W."/>
            <person name="Tedersoo L."/>
            <person name="Vaario L.-M."/>
            <person name="Yamada A."/>
            <person name="Yan M."/>
            <person name="Wang P."/>
            <person name="Xu J."/>
            <person name="Bruns T."/>
            <person name="Baldrian P."/>
            <person name="Vilgalys R."/>
            <person name="Henrissat B."/>
            <person name="Grigoriev I.V."/>
            <person name="Hibbett D."/>
            <person name="Nagy L.G."/>
            <person name="Martin F.M."/>
        </authorList>
    </citation>
    <scope>NUCLEOTIDE SEQUENCE</scope>
    <source>
        <strain evidence="1">Prilba</strain>
    </source>
</reference>
<sequence length="149" mass="16801">MLGALSLRYAAKSLVLSRTLRHQYRPTHNGDASGFRRFSTTPRRLASEVPDDFINAIKHTALFKKLADKPNALKALSDLYALTKEMGLDINSKTPPSQYEMFKLVTNRRFMKAVKRVMDELRAAGLKMNSDDALQEIMGLTRGDPEKDS</sequence>
<evidence type="ECO:0000313" key="1">
    <source>
        <dbReference type="EMBL" id="KAF8484505.1"/>
    </source>
</evidence>
<evidence type="ECO:0000313" key="2">
    <source>
        <dbReference type="Proteomes" id="UP000759537"/>
    </source>
</evidence>
<keyword evidence="2" id="KW-1185">Reference proteome</keyword>
<accession>A0A9P5N1T9</accession>
<dbReference type="OrthoDB" id="10008801at2759"/>
<proteinExistence type="predicted"/>
<comment type="caution">
    <text evidence="1">The sequence shown here is derived from an EMBL/GenBank/DDBJ whole genome shotgun (WGS) entry which is preliminary data.</text>
</comment>
<dbReference type="AlphaFoldDB" id="A0A9P5N1T9"/>
<dbReference type="EMBL" id="WHVB01000003">
    <property type="protein sequence ID" value="KAF8484505.1"/>
    <property type="molecule type" value="Genomic_DNA"/>
</dbReference>
<protein>
    <submittedName>
        <fullName evidence="1">Uncharacterized protein</fullName>
    </submittedName>
</protein>
<dbReference type="Proteomes" id="UP000759537">
    <property type="component" value="Unassembled WGS sequence"/>
</dbReference>
<reference evidence="1" key="2">
    <citation type="journal article" date="2020" name="Nat. Commun.">
        <title>Large-scale genome sequencing of mycorrhizal fungi provides insights into the early evolution of symbiotic traits.</title>
        <authorList>
            <person name="Miyauchi S."/>
            <person name="Kiss E."/>
            <person name="Kuo A."/>
            <person name="Drula E."/>
            <person name="Kohler A."/>
            <person name="Sanchez-Garcia M."/>
            <person name="Morin E."/>
            <person name="Andreopoulos B."/>
            <person name="Barry K.W."/>
            <person name="Bonito G."/>
            <person name="Buee M."/>
            <person name="Carver A."/>
            <person name="Chen C."/>
            <person name="Cichocki N."/>
            <person name="Clum A."/>
            <person name="Culley D."/>
            <person name="Crous P.W."/>
            <person name="Fauchery L."/>
            <person name="Girlanda M."/>
            <person name="Hayes R.D."/>
            <person name="Keri Z."/>
            <person name="LaButti K."/>
            <person name="Lipzen A."/>
            <person name="Lombard V."/>
            <person name="Magnuson J."/>
            <person name="Maillard F."/>
            <person name="Murat C."/>
            <person name="Nolan M."/>
            <person name="Ohm R.A."/>
            <person name="Pangilinan J."/>
            <person name="Pereira M.F."/>
            <person name="Perotto S."/>
            <person name="Peter M."/>
            <person name="Pfister S."/>
            <person name="Riley R."/>
            <person name="Sitrit Y."/>
            <person name="Stielow J.B."/>
            <person name="Szollosi G."/>
            <person name="Zifcakova L."/>
            <person name="Stursova M."/>
            <person name="Spatafora J.W."/>
            <person name="Tedersoo L."/>
            <person name="Vaario L.M."/>
            <person name="Yamada A."/>
            <person name="Yan M."/>
            <person name="Wang P."/>
            <person name="Xu J."/>
            <person name="Bruns T."/>
            <person name="Baldrian P."/>
            <person name="Vilgalys R."/>
            <person name="Dunand C."/>
            <person name="Henrissat B."/>
            <person name="Grigoriev I.V."/>
            <person name="Hibbett D."/>
            <person name="Nagy L.G."/>
            <person name="Martin F.M."/>
        </authorList>
    </citation>
    <scope>NUCLEOTIDE SEQUENCE</scope>
    <source>
        <strain evidence="1">Prilba</strain>
    </source>
</reference>
<organism evidence="1 2">
    <name type="scientific">Russula ochroleuca</name>
    <dbReference type="NCBI Taxonomy" id="152965"/>
    <lineage>
        <taxon>Eukaryota</taxon>
        <taxon>Fungi</taxon>
        <taxon>Dikarya</taxon>
        <taxon>Basidiomycota</taxon>
        <taxon>Agaricomycotina</taxon>
        <taxon>Agaricomycetes</taxon>
        <taxon>Russulales</taxon>
        <taxon>Russulaceae</taxon>
        <taxon>Russula</taxon>
    </lineage>
</organism>
<gene>
    <name evidence="1" type="ORF">DFH94DRAFT_714162</name>
</gene>
<name>A0A9P5N1T9_9AGAM</name>